<dbReference type="Proteomes" id="UP000223913">
    <property type="component" value="Unassembled WGS sequence"/>
</dbReference>
<dbReference type="PROSITE" id="PS50005">
    <property type="entry name" value="TPR"/>
    <property type="match status" value="5"/>
</dbReference>
<feature type="repeat" description="TPR" evidence="3">
    <location>
        <begin position="342"/>
        <end position="375"/>
    </location>
</feature>
<dbReference type="Gene3D" id="1.25.40.10">
    <property type="entry name" value="Tetratricopeptide repeat domain"/>
    <property type="match status" value="3"/>
</dbReference>
<evidence type="ECO:0000259" key="5">
    <source>
        <dbReference type="Pfam" id="PF12770"/>
    </source>
</evidence>
<keyword evidence="1" id="KW-0677">Repeat</keyword>
<dbReference type="PANTHER" id="PTHR45641:SF19">
    <property type="entry name" value="NEPHROCYSTIN-3"/>
    <property type="match status" value="1"/>
</dbReference>
<name>A0A2D0N0X7_FLAN2</name>
<keyword evidence="4" id="KW-0812">Transmembrane</keyword>
<dbReference type="InterPro" id="IPR011990">
    <property type="entry name" value="TPR-like_helical_dom_sf"/>
</dbReference>
<dbReference type="EMBL" id="PDUD01000043">
    <property type="protein sequence ID" value="PHN02202.1"/>
    <property type="molecule type" value="Genomic_DNA"/>
</dbReference>
<evidence type="ECO:0000256" key="2">
    <source>
        <dbReference type="ARBA" id="ARBA00022803"/>
    </source>
</evidence>
<comment type="caution">
    <text evidence="6">The sequence shown here is derived from an EMBL/GenBank/DDBJ whole genome shotgun (WGS) entry which is preliminary data.</text>
</comment>
<dbReference type="RefSeq" id="WP_099154393.1">
    <property type="nucleotide sequence ID" value="NZ_PDUD01000043.1"/>
</dbReference>
<evidence type="ECO:0000256" key="3">
    <source>
        <dbReference type="PROSITE-ProRule" id="PRU00339"/>
    </source>
</evidence>
<proteinExistence type="predicted"/>
<feature type="domain" description="CHAT" evidence="5">
    <location>
        <begin position="778"/>
        <end position="1083"/>
    </location>
</feature>
<dbReference type="Pfam" id="PF13181">
    <property type="entry name" value="TPR_8"/>
    <property type="match status" value="1"/>
</dbReference>
<dbReference type="InterPro" id="IPR024983">
    <property type="entry name" value="CHAT_dom"/>
</dbReference>
<evidence type="ECO:0000313" key="6">
    <source>
        <dbReference type="EMBL" id="PHN02202.1"/>
    </source>
</evidence>
<dbReference type="AlphaFoldDB" id="A0A2D0N0X7"/>
<dbReference type="InterPro" id="IPR019734">
    <property type="entry name" value="TPR_rpt"/>
</dbReference>
<feature type="repeat" description="TPR" evidence="3">
    <location>
        <begin position="426"/>
        <end position="459"/>
    </location>
</feature>
<keyword evidence="2 3" id="KW-0802">TPR repeat</keyword>
<dbReference type="Pfam" id="PF13424">
    <property type="entry name" value="TPR_12"/>
    <property type="match status" value="3"/>
</dbReference>
<organism evidence="6 7">
    <name type="scientific">Flavilitoribacter nigricans (strain ATCC 23147 / DSM 23189 / NBRC 102662 / NCIMB 1420 / SS-2)</name>
    <name type="common">Lewinella nigricans</name>
    <dbReference type="NCBI Taxonomy" id="1122177"/>
    <lineage>
        <taxon>Bacteria</taxon>
        <taxon>Pseudomonadati</taxon>
        <taxon>Bacteroidota</taxon>
        <taxon>Saprospiria</taxon>
        <taxon>Saprospirales</taxon>
        <taxon>Lewinellaceae</taxon>
        <taxon>Flavilitoribacter</taxon>
    </lineage>
</organism>
<evidence type="ECO:0000313" key="7">
    <source>
        <dbReference type="Proteomes" id="UP000223913"/>
    </source>
</evidence>
<keyword evidence="7" id="KW-1185">Reference proteome</keyword>
<dbReference type="SMART" id="SM00028">
    <property type="entry name" value="TPR"/>
    <property type="match status" value="10"/>
</dbReference>
<sequence>MWYHSAFSVFDRLYVRQAFYSQSKGTLKDGHRVKPRQYSRTLLFGLSLLLFSCTDNDPSNLGIDSSSLRDTIAEIDLSHSAGHQDSTLYAAALLDSAAALLAHMEYDRALDTIQKAKKHYGERIGEKSIALIRVLNLESAAYFHKLNLDSASAKAERALEIADTIEMKNDALLGDIFFNLGNVAMEAGNSSLGIDYFQRDLSIKQSVYGREHPKLASIYLALGETYSIKGDYGKALGYAHQSLNLIQKDENPAVAVTIANYNTISNIYENQGDLSTAIQYLKQGIQLGEQYLSPDNHQLALLYSNLGKTYERVGEYGWALEYLHRSLGVRLKHWGEKHAHTSDVYFNMAVVYGKQEAYEKSLLYLNKSLEIDSVVRGPDHPYVADAYNNMGIVAEKLGKFEEAQRFYKKSLAIKFKTLGEHHPLVSHTYANIGSLHEAQGLFSEAVPYFQKSLDIKLNTQGANNTEIAQTYYALGLLFTKMGRLPEGLTNLHEAMAVLNYDRHKPMQFEAVTNLEILKDVLLAKADYYRKKLAVTDPSESTDSVYAQYRVLLALEDYAQGMFLNEFTRQFYAYQSLPVYEGAIELFMARNEPHQAFEIAEKTKSRRLAESIQAITKKTTFNLPDSLIKRESEIAAKIFSFEKKVYQEVTNDSLLLIYEDSLFQLRRDKNSLLETLKENFPEYYQLRYSPEIISVSQVQEQVLNREDQALVEYFVGDSSIYLFTVLKDTFYTTKVVKDFPLEEWIQNLRCSILAEASQDTSGCSTLITGVPVKALYSQYASLLYDKLFRPLEQQLAHTSELLLVPDGKLGYLPFEILLQHQPEALTDFYQFPYLLRKYAIGYAYSATLQREMQDKKHAREPAHRLLAVAPVFSGSQQVTNTQLANRLVDTTLRRNVLTPLAYNVPEAQQIAARYGGEVWVGEEATKQHFVKRAADYRILHLSTHGKANDKKGDYSFLAFQPRSADSLNDALLYNSELYTLSLNADLVVLSACETGIGELQRGEGIISLARGFSYGGAKSLVTSLWNVNDRSTKEIMEAFYDYLAQDLGKHEALRQAKLAYLERHKDASYFQSPYYWAAYIPIGDMAPVALAPAFRYRWLLIVAVLCLAGYFYWRSRNRQVGSK</sequence>
<protein>
    <recommendedName>
        <fullName evidence="5">CHAT domain-containing protein</fullName>
    </recommendedName>
</protein>
<feature type="repeat" description="TPR" evidence="3">
    <location>
        <begin position="300"/>
        <end position="333"/>
    </location>
</feature>
<dbReference type="OrthoDB" id="9771112at2"/>
<feature type="repeat" description="TPR" evidence="3">
    <location>
        <begin position="384"/>
        <end position="417"/>
    </location>
</feature>
<evidence type="ECO:0000256" key="4">
    <source>
        <dbReference type="SAM" id="Phobius"/>
    </source>
</evidence>
<dbReference type="SUPFAM" id="SSF48452">
    <property type="entry name" value="TPR-like"/>
    <property type="match status" value="2"/>
</dbReference>
<keyword evidence="4" id="KW-0472">Membrane</keyword>
<accession>A0A2D0N0X7</accession>
<dbReference type="PROSITE" id="PS50293">
    <property type="entry name" value="TPR_REGION"/>
    <property type="match status" value="1"/>
</dbReference>
<feature type="transmembrane region" description="Helical" evidence="4">
    <location>
        <begin position="1095"/>
        <end position="1112"/>
    </location>
</feature>
<reference evidence="6 7" key="1">
    <citation type="submission" date="2017-10" db="EMBL/GenBank/DDBJ databases">
        <title>The draft genome sequence of Lewinella nigricans NBRC 102662.</title>
        <authorList>
            <person name="Wang K."/>
        </authorList>
    </citation>
    <scope>NUCLEOTIDE SEQUENCE [LARGE SCALE GENOMIC DNA]</scope>
    <source>
        <strain evidence="6 7">NBRC 102662</strain>
    </source>
</reference>
<gene>
    <name evidence="6" type="ORF">CRP01_33245</name>
</gene>
<evidence type="ECO:0000256" key="1">
    <source>
        <dbReference type="ARBA" id="ARBA00022737"/>
    </source>
</evidence>
<keyword evidence="4" id="KW-1133">Transmembrane helix</keyword>
<dbReference type="Pfam" id="PF12770">
    <property type="entry name" value="CHAT"/>
    <property type="match status" value="1"/>
</dbReference>
<feature type="repeat" description="TPR" evidence="3">
    <location>
        <begin position="216"/>
        <end position="249"/>
    </location>
</feature>
<dbReference type="PANTHER" id="PTHR45641">
    <property type="entry name" value="TETRATRICOPEPTIDE REPEAT PROTEIN (AFU_ORTHOLOGUE AFUA_6G03870)"/>
    <property type="match status" value="1"/>
</dbReference>